<dbReference type="PANTHER" id="PTHR21666:SF289">
    <property type="entry name" value="L-ALA--D-GLU ENDOPEPTIDASE"/>
    <property type="match status" value="1"/>
</dbReference>
<evidence type="ECO:0000313" key="3">
    <source>
        <dbReference type="EMBL" id="KDR52558.1"/>
    </source>
</evidence>
<reference evidence="3 4" key="1">
    <citation type="submission" date="2013-08" db="EMBL/GenBank/DDBJ databases">
        <authorList>
            <person name="Weinstock G."/>
            <person name="Sodergren E."/>
            <person name="Wylie T."/>
            <person name="Fulton L."/>
            <person name="Fulton R."/>
            <person name="Fronick C."/>
            <person name="O'Laughlin M."/>
            <person name="Godfrey J."/>
            <person name="Miner T."/>
            <person name="Herter B."/>
            <person name="Appelbaum E."/>
            <person name="Cordes M."/>
            <person name="Lek S."/>
            <person name="Wollam A."/>
            <person name="Pepin K.H."/>
            <person name="Palsikar V.B."/>
            <person name="Mitreva M."/>
            <person name="Wilson R.K."/>
        </authorList>
    </citation>
    <scope>NUCLEOTIDE SEQUENCE [LARGE SCALE GENOMIC DNA]</scope>
    <source>
        <strain evidence="3 4">ATCC 15930</strain>
    </source>
</reference>
<comment type="caution">
    <text evidence="3">The sequence shown here is derived from an EMBL/GenBank/DDBJ whole genome shotgun (WGS) entry which is preliminary data.</text>
</comment>
<evidence type="ECO:0000256" key="1">
    <source>
        <dbReference type="ARBA" id="ARBA00022729"/>
    </source>
</evidence>
<accession>A0A069QI82</accession>
<dbReference type="CDD" id="cd12797">
    <property type="entry name" value="M23_peptidase"/>
    <property type="match status" value="1"/>
</dbReference>
<dbReference type="InterPro" id="IPR050570">
    <property type="entry name" value="Cell_wall_metabolism_enzyme"/>
</dbReference>
<dbReference type="AlphaFoldDB" id="A0A069QI82"/>
<dbReference type="InterPro" id="IPR011055">
    <property type="entry name" value="Dup_hybrid_motif"/>
</dbReference>
<feature type="domain" description="M23ase beta-sheet core" evidence="2">
    <location>
        <begin position="110"/>
        <end position="160"/>
    </location>
</feature>
<dbReference type="Gene3D" id="2.70.70.10">
    <property type="entry name" value="Glucose Permease (Domain IIA)"/>
    <property type="match status" value="1"/>
</dbReference>
<dbReference type="Pfam" id="PF01551">
    <property type="entry name" value="Peptidase_M23"/>
    <property type="match status" value="1"/>
</dbReference>
<dbReference type="Proteomes" id="UP000027442">
    <property type="component" value="Unassembled WGS sequence"/>
</dbReference>
<dbReference type="PATRIC" id="fig|1122985.7.peg.1408"/>
<dbReference type="EMBL" id="JNGW01000056">
    <property type="protein sequence ID" value="KDR52558.1"/>
    <property type="molecule type" value="Genomic_DNA"/>
</dbReference>
<dbReference type="eggNOG" id="COG0739">
    <property type="taxonomic scope" value="Bacteria"/>
</dbReference>
<dbReference type="GO" id="GO:0004222">
    <property type="term" value="F:metalloendopeptidase activity"/>
    <property type="evidence" value="ECO:0007669"/>
    <property type="project" value="TreeGrafter"/>
</dbReference>
<evidence type="ECO:0000259" key="2">
    <source>
        <dbReference type="Pfam" id="PF01551"/>
    </source>
</evidence>
<proteinExistence type="predicted"/>
<gene>
    <name evidence="3" type="ORF">HMPREF1991_01353</name>
</gene>
<dbReference type="SUPFAM" id="SSF51261">
    <property type="entry name" value="Duplicated hybrid motif"/>
    <property type="match status" value="1"/>
</dbReference>
<dbReference type="InterPro" id="IPR016047">
    <property type="entry name" value="M23ase_b-sheet_dom"/>
</dbReference>
<name>A0A069QI82_HOYLO</name>
<protein>
    <submittedName>
        <fullName evidence="3">Peptidase, M23 family</fullName>
    </submittedName>
</protein>
<dbReference type="HOGENOM" id="CLU_117175_0_0_10"/>
<evidence type="ECO:0000313" key="4">
    <source>
        <dbReference type="Proteomes" id="UP000027442"/>
    </source>
</evidence>
<sequence length="202" mass="22912">MISCKCLFGIIAVYTQNGNDKPANQVFGMTRHRAHQGIDLFALEGTTLYACLSGKVVSTRCKNVKKIWFVVIEVSGEKQLDIFRKRRRKDYIKIDPQEYLEGKGFNPNSKKIYFVYYHMSKISVKEGQYVNAGDIIGLSGITGIDGGTCGPHLHFEIKSANTFGDGLANRVNPGLYLRHKMRDKLGPKDWEMQTSRMKRGHF</sequence>
<organism evidence="3 4">
    <name type="scientific">Hoylesella loescheii DSM 19665 = JCM 12249 = ATCC 15930</name>
    <dbReference type="NCBI Taxonomy" id="1122985"/>
    <lineage>
        <taxon>Bacteria</taxon>
        <taxon>Pseudomonadati</taxon>
        <taxon>Bacteroidota</taxon>
        <taxon>Bacteroidia</taxon>
        <taxon>Bacteroidales</taxon>
        <taxon>Prevotellaceae</taxon>
        <taxon>Hoylesella</taxon>
    </lineage>
</organism>
<keyword evidence="1" id="KW-0732">Signal</keyword>
<dbReference type="PANTHER" id="PTHR21666">
    <property type="entry name" value="PEPTIDASE-RELATED"/>
    <property type="match status" value="1"/>
</dbReference>
<keyword evidence="4" id="KW-1185">Reference proteome</keyword>